<feature type="non-terminal residue" evidence="1">
    <location>
        <position position="109"/>
    </location>
</feature>
<dbReference type="Proteomes" id="UP000824120">
    <property type="component" value="Chromosome 3"/>
</dbReference>
<dbReference type="EMBL" id="JACXVP010000003">
    <property type="protein sequence ID" value="KAG5617262.1"/>
    <property type="molecule type" value="Genomic_DNA"/>
</dbReference>
<name>A0A9J5ZY41_SOLCO</name>
<reference evidence="1 2" key="1">
    <citation type="submission" date="2020-09" db="EMBL/GenBank/DDBJ databases">
        <title>De no assembly of potato wild relative species, Solanum commersonii.</title>
        <authorList>
            <person name="Cho K."/>
        </authorList>
    </citation>
    <scope>NUCLEOTIDE SEQUENCE [LARGE SCALE GENOMIC DNA]</scope>
    <source>
        <strain evidence="1">LZ3.2</strain>
        <tissue evidence="1">Leaf</tissue>
    </source>
</reference>
<evidence type="ECO:0000313" key="1">
    <source>
        <dbReference type="EMBL" id="KAG5617262.1"/>
    </source>
</evidence>
<accession>A0A9J5ZY41</accession>
<evidence type="ECO:0000313" key="2">
    <source>
        <dbReference type="Proteomes" id="UP000824120"/>
    </source>
</evidence>
<proteinExistence type="predicted"/>
<sequence>MSLSKLGLCCGVRSIKEAGEKENLWVQKNILRLSREFGVAFKGCIEEATTLFLKIDQRREKEAPTTELPTKNHDKQMVSKELKNLFFDIKFKDAETRSDSRTRGRKQSI</sequence>
<gene>
    <name evidence="1" type="ORF">H5410_017086</name>
</gene>
<dbReference type="AlphaFoldDB" id="A0A9J5ZY41"/>
<keyword evidence="2" id="KW-1185">Reference proteome</keyword>
<comment type="caution">
    <text evidence="1">The sequence shown here is derived from an EMBL/GenBank/DDBJ whole genome shotgun (WGS) entry which is preliminary data.</text>
</comment>
<organism evidence="1 2">
    <name type="scientific">Solanum commersonii</name>
    <name type="common">Commerson's wild potato</name>
    <name type="synonym">Commerson's nightshade</name>
    <dbReference type="NCBI Taxonomy" id="4109"/>
    <lineage>
        <taxon>Eukaryota</taxon>
        <taxon>Viridiplantae</taxon>
        <taxon>Streptophyta</taxon>
        <taxon>Embryophyta</taxon>
        <taxon>Tracheophyta</taxon>
        <taxon>Spermatophyta</taxon>
        <taxon>Magnoliopsida</taxon>
        <taxon>eudicotyledons</taxon>
        <taxon>Gunneridae</taxon>
        <taxon>Pentapetalae</taxon>
        <taxon>asterids</taxon>
        <taxon>lamiids</taxon>
        <taxon>Solanales</taxon>
        <taxon>Solanaceae</taxon>
        <taxon>Solanoideae</taxon>
        <taxon>Solaneae</taxon>
        <taxon>Solanum</taxon>
    </lineage>
</organism>
<protein>
    <submittedName>
        <fullName evidence="1">Uncharacterized protein</fullName>
    </submittedName>
</protein>